<dbReference type="Proteomes" id="UP000561459">
    <property type="component" value="Unassembled WGS sequence"/>
</dbReference>
<dbReference type="RefSeq" id="WP_343055805.1">
    <property type="nucleotide sequence ID" value="NZ_JACIDY010000002.1"/>
</dbReference>
<protein>
    <submittedName>
        <fullName evidence="2">Putative membrane protein</fullName>
    </submittedName>
</protein>
<keyword evidence="1" id="KW-0812">Transmembrane</keyword>
<evidence type="ECO:0000256" key="1">
    <source>
        <dbReference type="SAM" id="Phobius"/>
    </source>
</evidence>
<name>A0A7W6BZJ2_9SPHN</name>
<reference evidence="2 3" key="1">
    <citation type="submission" date="2020-08" db="EMBL/GenBank/DDBJ databases">
        <title>Genomic Encyclopedia of Type Strains, Phase IV (KMG-IV): sequencing the most valuable type-strain genomes for metagenomic binning, comparative biology and taxonomic classification.</title>
        <authorList>
            <person name="Goeker M."/>
        </authorList>
    </citation>
    <scope>NUCLEOTIDE SEQUENCE [LARGE SCALE GENOMIC DNA]</scope>
    <source>
        <strain evidence="2 3">DSM 27568</strain>
    </source>
</reference>
<organism evidence="2 3">
    <name type="scientific">Novosphingobium fluoreni</name>
    <dbReference type="NCBI Taxonomy" id="1391222"/>
    <lineage>
        <taxon>Bacteria</taxon>
        <taxon>Pseudomonadati</taxon>
        <taxon>Pseudomonadota</taxon>
        <taxon>Alphaproteobacteria</taxon>
        <taxon>Sphingomonadales</taxon>
        <taxon>Sphingomonadaceae</taxon>
        <taxon>Novosphingobium</taxon>
    </lineage>
</organism>
<feature type="transmembrane region" description="Helical" evidence="1">
    <location>
        <begin position="54"/>
        <end position="73"/>
    </location>
</feature>
<keyword evidence="3" id="KW-1185">Reference proteome</keyword>
<dbReference type="EMBL" id="JACIDY010000002">
    <property type="protein sequence ID" value="MBB3939742.1"/>
    <property type="molecule type" value="Genomic_DNA"/>
</dbReference>
<comment type="caution">
    <text evidence="2">The sequence shown here is derived from an EMBL/GenBank/DDBJ whole genome shotgun (WGS) entry which is preliminary data.</text>
</comment>
<evidence type="ECO:0000313" key="2">
    <source>
        <dbReference type="EMBL" id="MBB3939742.1"/>
    </source>
</evidence>
<keyword evidence="1" id="KW-0472">Membrane</keyword>
<sequence>MSELSEEPADMRFVRIGACIIAVLAIAMGLLWLGQGTGVVLWPSDSFMLQDRTWARNGLLLAAAGAIVLWLALPRQR</sequence>
<feature type="transmembrane region" description="Helical" evidence="1">
    <location>
        <begin position="12"/>
        <end position="34"/>
    </location>
</feature>
<accession>A0A7W6BZJ2</accession>
<evidence type="ECO:0000313" key="3">
    <source>
        <dbReference type="Proteomes" id="UP000561459"/>
    </source>
</evidence>
<keyword evidence="1" id="KW-1133">Transmembrane helix</keyword>
<gene>
    <name evidence="2" type="ORF">GGR39_001382</name>
</gene>
<proteinExistence type="predicted"/>
<dbReference type="AlphaFoldDB" id="A0A7W6BZJ2"/>